<evidence type="ECO:0000256" key="7">
    <source>
        <dbReference type="ARBA" id="ARBA00039386"/>
    </source>
</evidence>
<evidence type="ECO:0000256" key="8">
    <source>
        <dbReference type="ARBA" id="ARBA00046332"/>
    </source>
</evidence>
<gene>
    <name evidence="10" type="ORF">AMPC_10720</name>
</gene>
<keyword evidence="11" id="KW-1185">Reference proteome</keyword>
<accession>A0ABM7X7Y8</accession>
<dbReference type="EMBL" id="AP025592">
    <property type="protein sequence ID" value="BDG07959.1"/>
    <property type="molecule type" value="Genomic_DNA"/>
</dbReference>
<keyword evidence="2" id="KW-0001">2Fe-2S</keyword>
<dbReference type="Proteomes" id="UP001162734">
    <property type="component" value="Chromosome"/>
</dbReference>
<dbReference type="InterPro" id="IPR052371">
    <property type="entry name" value="BFD-associated_ferredoxin"/>
</dbReference>
<reference evidence="11" key="1">
    <citation type="journal article" date="2022" name="Int. J. Syst. Evol. Microbiol.">
        <title>Anaeromyxobacter oryzae sp. nov., Anaeromyxobacter diazotrophicus sp. nov. and Anaeromyxobacter paludicola sp. nov., isolated from paddy soils.</title>
        <authorList>
            <person name="Itoh H."/>
            <person name="Xu Z."/>
            <person name="Mise K."/>
            <person name="Masuda Y."/>
            <person name="Ushijima N."/>
            <person name="Hayakawa C."/>
            <person name="Shiratori Y."/>
            <person name="Senoo K."/>
        </authorList>
    </citation>
    <scope>NUCLEOTIDE SEQUENCE [LARGE SCALE GENOMIC DNA]</scope>
    <source>
        <strain evidence="11">Red630</strain>
    </source>
</reference>
<keyword evidence="1" id="KW-0813">Transport</keyword>
<evidence type="ECO:0000259" key="9">
    <source>
        <dbReference type="Pfam" id="PF04324"/>
    </source>
</evidence>
<feature type="domain" description="BFD-like [2Fe-2S]-binding" evidence="9">
    <location>
        <begin position="2"/>
        <end position="48"/>
    </location>
</feature>
<evidence type="ECO:0000256" key="2">
    <source>
        <dbReference type="ARBA" id="ARBA00022714"/>
    </source>
</evidence>
<keyword evidence="5" id="KW-0408">Iron</keyword>
<dbReference type="PANTHER" id="PTHR37424">
    <property type="entry name" value="BACTERIOFERRITIN-ASSOCIATED FERREDOXIN"/>
    <property type="match status" value="1"/>
</dbReference>
<sequence length="71" mass="7523">MIVCVCRAVSDRLIHELAAQGLSPEQVMARTGAGSCCGACRPTVSRLVQLARPAAHAERARPEQVRPLDAA</sequence>
<keyword evidence="6" id="KW-0411">Iron-sulfur</keyword>
<organism evidence="10 11">
    <name type="scientific">Anaeromyxobacter paludicola</name>
    <dbReference type="NCBI Taxonomy" id="2918171"/>
    <lineage>
        <taxon>Bacteria</taxon>
        <taxon>Pseudomonadati</taxon>
        <taxon>Myxococcota</taxon>
        <taxon>Myxococcia</taxon>
        <taxon>Myxococcales</taxon>
        <taxon>Cystobacterineae</taxon>
        <taxon>Anaeromyxobacteraceae</taxon>
        <taxon>Anaeromyxobacter</taxon>
    </lineage>
</organism>
<evidence type="ECO:0000313" key="11">
    <source>
        <dbReference type="Proteomes" id="UP001162734"/>
    </source>
</evidence>
<evidence type="ECO:0000256" key="3">
    <source>
        <dbReference type="ARBA" id="ARBA00022723"/>
    </source>
</evidence>
<dbReference type="InterPro" id="IPR041854">
    <property type="entry name" value="BFD-like_2Fe2S-bd_dom_sf"/>
</dbReference>
<dbReference type="RefSeq" id="WP_248345006.1">
    <property type="nucleotide sequence ID" value="NZ_AP025592.1"/>
</dbReference>
<dbReference type="InterPro" id="IPR007419">
    <property type="entry name" value="BFD-like_2Fe2S-bd_dom"/>
</dbReference>
<comment type="similarity">
    <text evidence="8">Belongs to the Bfd family.</text>
</comment>
<dbReference type="Gene3D" id="1.10.10.1100">
    <property type="entry name" value="BFD-like [2Fe-2S]-binding domain"/>
    <property type="match status" value="1"/>
</dbReference>
<evidence type="ECO:0000313" key="10">
    <source>
        <dbReference type="EMBL" id="BDG07959.1"/>
    </source>
</evidence>
<evidence type="ECO:0000256" key="1">
    <source>
        <dbReference type="ARBA" id="ARBA00022448"/>
    </source>
</evidence>
<evidence type="ECO:0000256" key="5">
    <source>
        <dbReference type="ARBA" id="ARBA00023004"/>
    </source>
</evidence>
<evidence type="ECO:0000256" key="6">
    <source>
        <dbReference type="ARBA" id="ARBA00023014"/>
    </source>
</evidence>
<dbReference type="PANTHER" id="PTHR37424:SF1">
    <property type="entry name" value="BACTERIOFERRITIN-ASSOCIATED FERREDOXIN"/>
    <property type="match status" value="1"/>
</dbReference>
<protein>
    <recommendedName>
        <fullName evidence="7">Bacterioferritin-associated ferredoxin</fullName>
    </recommendedName>
</protein>
<evidence type="ECO:0000256" key="4">
    <source>
        <dbReference type="ARBA" id="ARBA00022982"/>
    </source>
</evidence>
<keyword evidence="4" id="KW-0249">Electron transport</keyword>
<keyword evidence="3" id="KW-0479">Metal-binding</keyword>
<name>A0ABM7X7Y8_9BACT</name>
<proteinExistence type="inferred from homology"/>
<dbReference type="Pfam" id="PF04324">
    <property type="entry name" value="Fer2_BFD"/>
    <property type="match status" value="1"/>
</dbReference>